<dbReference type="GO" id="GO:0000155">
    <property type="term" value="F:phosphorelay sensor kinase activity"/>
    <property type="evidence" value="ECO:0007669"/>
    <property type="project" value="InterPro"/>
</dbReference>
<keyword evidence="13" id="KW-1185">Reference proteome</keyword>
<feature type="transmembrane region" description="Helical" evidence="10">
    <location>
        <begin position="54"/>
        <end position="78"/>
    </location>
</feature>
<evidence type="ECO:0000256" key="10">
    <source>
        <dbReference type="SAM" id="Phobius"/>
    </source>
</evidence>
<dbReference type="InterPro" id="IPR005467">
    <property type="entry name" value="His_kinase_dom"/>
</dbReference>
<evidence type="ECO:0000256" key="7">
    <source>
        <dbReference type="ARBA" id="ARBA00022777"/>
    </source>
</evidence>
<dbReference type="SMART" id="SM00388">
    <property type="entry name" value="HisKA"/>
    <property type="match status" value="1"/>
</dbReference>
<dbReference type="GO" id="GO:0005886">
    <property type="term" value="C:plasma membrane"/>
    <property type="evidence" value="ECO:0007669"/>
    <property type="project" value="UniProtKB-SubCell"/>
</dbReference>
<dbReference type="InterPro" id="IPR036097">
    <property type="entry name" value="HisK_dim/P_sf"/>
</dbReference>
<evidence type="ECO:0000256" key="6">
    <source>
        <dbReference type="ARBA" id="ARBA00022679"/>
    </source>
</evidence>
<evidence type="ECO:0000313" key="13">
    <source>
        <dbReference type="Proteomes" id="UP000536179"/>
    </source>
</evidence>
<feature type="domain" description="Histidine kinase" evidence="11">
    <location>
        <begin position="95"/>
        <end position="340"/>
    </location>
</feature>
<dbReference type="Pfam" id="PF02518">
    <property type="entry name" value="HATPase_c"/>
    <property type="match status" value="1"/>
</dbReference>
<evidence type="ECO:0000256" key="5">
    <source>
        <dbReference type="ARBA" id="ARBA00022553"/>
    </source>
</evidence>
<dbReference type="InterPro" id="IPR003661">
    <property type="entry name" value="HisK_dim/P_dom"/>
</dbReference>
<comment type="catalytic activity">
    <reaction evidence="1">
        <text>ATP + protein L-histidine = ADP + protein N-phospho-L-histidine.</text>
        <dbReference type="EC" id="2.7.13.3"/>
    </reaction>
</comment>
<evidence type="ECO:0000259" key="11">
    <source>
        <dbReference type="PROSITE" id="PS50109"/>
    </source>
</evidence>
<dbReference type="Proteomes" id="UP000536179">
    <property type="component" value="Unassembled WGS sequence"/>
</dbReference>
<dbReference type="SUPFAM" id="SSF47384">
    <property type="entry name" value="Homodimeric domain of signal transducing histidine kinase"/>
    <property type="match status" value="1"/>
</dbReference>
<dbReference type="SMART" id="SM00387">
    <property type="entry name" value="HATPase_c"/>
    <property type="match status" value="1"/>
</dbReference>
<dbReference type="InterPro" id="IPR050980">
    <property type="entry name" value="2C_sensor_his_kinase"/>
</dbReference>
<evidence type="ECO:0000256" key="9">
    <source>
        <dbReference type="ARBA" id="ARBA00023026"/>
    </source>
</evidence>
<keyword evidence="10" id="KW-1133">Transmembrane helix</keyword>
<dbReference type="PANTHER" id="PTHR44936">
    <property type="entry name" value="SENSOR PROTEIN CREC"/>
    <property type="match status" value="1"/>
</dbReference>
<dbReference type="EMBL" id="JACHXU010000033">
    <property type="protein sequence ID" value="MBB3210230.1"/>
    <property type="molecule type" value="Genomic_DNA"/>
</dbReference>
<keyword evidence="9" id="KW-0843">Virulence</keyword>
<keyword evidence="6" id="KW-0808">Transferase</keyword>
<dbReference type="CDD" id="cd00082">
    <property type="entry name" value="HisKA"/>
    <property type="match status" value="1"/>
</dbReference>
<reference evidence="12 13" key="1">
    <citation type="submission" date="2020-08" db="EMBL/GenBank/DDBJ databases">
        <title>Genomic Encyclopedia of Type Strains, Phase III (KMG-III): the genomes of soil and plant-associated and newly described type strains.</title>
        <authorList>
            <person name="Whitman W."/>
        </authorList>
    </citation>
    <scope>NUCLEOTIDE SEQUENCE [LARGE SCALE GENOMIC DNA]</scope>
    <source>
        <strain evidence="12 13">CECT 8075</strain>
    </source>
</reference>
<comment type="caution">
    <text evidence="12">The sequence shown here is derived from an EMBL/GenBank/DDBJ whole genome shotgun (WGS) entry which is preliminary data.</text>
</comment>
<evidence type="ECO:0000313" key="12">
    <source>
        <dbReference type="EMBL" id="MBB3210230.1"/>
    </source>
</evidence>
<keyword evidence="10" id="KW-0472">Membrane</keyword>
<dbReference type="PROSITE" id="PS50109">
    <property type="entry name" value="HIS_KIN"/>
    <property type="match status" value="1"/>
</dbReference>
<sequence>MPRVKPKPLVRPITLRAPITLGVVLIVLVVILGAIWVTGTLLGLLRGQASPELFWVMLLAGSVLLIAVLAGVIAYLTLSVKAFNLNRRQSNFIDAVTHELKSPIASLKLYLQTMTRHSVNADQQEEFHKIMLDDVERLDSLINHLLDAARVERGTEPEEATDFVLSELLTQVSIAACVRYKMPAETVSIDCPDIMLHAPPVQVEILFRNLIDNAIKYGGTPPRVNIVAQMKQAPHGEVTVSVCDNGAGIPANLRRKVFGRFVRLGNELERSKPGTGLGLYLVRNVTHALGGRINIGDAGDVVGVGDVAGVENGASGAGNEGVELKKSSGTRFDITLPDATLALAVPASASEVAGSEADAV</sequence>
<feature type="transmembrane region" description="Helical" evidence="10">
    <location>
        <begin position="21"/>
        <end position="42"/>
    </location>
</feature>
<dbReference type="Gene3D" id="1.10.287.130">
    <property type="match status" value="1"/>
</dbReference>
<evidence type="ECO:0000256" key="2">
    <source>
        <dbReference type="ARBA" id="ARBA00004651"/>
    </source>
</evidence>
<keyword evidence="4" id="KW-1003">Cell membrane</keyword>
<dbReference type="FunFam" id="1.10.287.130:FF:000127">
    <property type="entry name" value="Two-component sensor histidine kinase"/>
    <property type="match status" value="1"/>
</dbReference>
<dbReference type="Gene3D" id="3.30.565.10">
    <property type="entry name" value="Histidine kinase-like ATPase, C-terminal domain"/>
    <property type="match status" value="1"/>
</dbReference>
<dbReference type="AlphaFoldDB" id="A0A7W5E4U7"/>
<evidence type="ECO:0000256" key="8">
    <source>
        <dbReference type="ARBA" id="ARBA00023012"/>
    </source>
</evidence>
<organism evidence="12 13">
    <name type="scientific">Aporhodopirellula rubra</name>
    <dbReference type="NCBI Taxonomy" id="980271"/>
    <lineage>
        <taxon>Bacteria</taxon>
        <taxon>Pseudomonadati</taxon>
        <taxon>Planctomycetota</taxon>
        <taxon>Planctomycetia</taxon>
        <taxon>Pirellulales</taxon>
        <taxon>Pirellulaceae</taxon>
        <taxon>Aporhodopirellula</taxon>
    </lineage>
</organism>
<evidence type="ECO:0000256" key="1">
    <source>
        <dbReference type="ARBA" id="ARBA00000085"/>
    </source>
</evidence>
<protein>
    <recommendedName>
        <fullName evidence="3">histidine kinase</fullName>
        <ecNumber evidence="3">2.7.13.3</ecNumber>
    </recommendedName>
</protein>
<dbReference type="PANTHER" id="PTHR44936:SF9">
    <property type="entry name" value="SENSOR PROTEIN CREC"/>
    <property type="match status" value="1"/>
</dbReference>
<dbReference type="RefSeq" id="WP_184309405.1">
    <property type="nucleotide sequence ID" value="NZ_JACHXU010000033.1"/>
</dbReference>
<comment type="subcellular location">
    <subcellularLocation>
        <location evidence="2">Cell membrane</location>
        <topology evidence="2">Multi-pass membrane protein</topology>
    </subcellularLocation>
</comment>
<dbReference type="SUPFAM" id="SSF55874">
    <property type="entry name" value="ATPase domain of HSP90 chaperone/DNA topoisomerase II/histidine kinase"/>
    <property type="match status" value="1"/>
</dbReference>
<name>A0A7W5E4U7_9BACT</name>
<accession>A0A7W5E4U7</accession>
<keyword evidence="8" id="KW-0902">Two-component regulatory system</keyword>
<evidence type="ECO:0000256" key="4">
    <source>
        <dbReference type="ARBA" id="ARBA00022475"/>
    </source>
</evidence>
<dbReference type="CDD" id="cd00075">
    <property type="entry name" value="HATPase"/>
    <property type="match status" value="1"/>
</dbReference>
<dbReference type="PRINTS" id="PR00344">
    <property type="entry name" value="BCTRLSENSOR"/>
</dbReference>
<dbReference type="InterPro" id="IPR036890">
    <property type="entry name" value="HATPase_C_sf"/>
</dbReference>
<dbReference type="InterPro" id="IPR003594">
    <property type="entry name" value="HATPase_dom"/>
</dbReference>
<dbReference type="Pfam" id="PF00512">
    <property type="entry name" value="HisKA"/>
    <property type="match status" value="1"/>
</dbReference>
<dbReference type="EC" id="2.7.13.3" evidence="3"/>
<keyword evidence="5" id="KW-0597">Phosphoprotein</keyword>
<keyword evidence="7 12" id="KW-0418">Kinase</keyword>
<evidence type="ECO:0000256" key="3">
    <source>
        <dbReference type="ARBA" id="ARBA00012438"/>
    </source>
</evidence>
<gene>
    <name evidence="12" type="ORF">FHS27_006076</name>
</gene>
<keyword evidence="10" id="KW-0812">Transmembrane</keyword>
<dbReference type="InterPro" id="IPR004358">
    <property type="entry name" value="Sig_transdc_His_kin-like_C"/>
</dbReference>
<proteinExistence type="predicted"/>